<gene>
    <name evidence="2" type="ORF">LACBIDRAFT_331741</name>
</gene>
<feature type="compositionally biased region" description="Polar residues" evidence="1">
    <location>
        <begin position="120"/>
        <end position="136"/>
    </location>
</feature>
<feature type="compositionally biased region" description="Basic and acidic residues" evidence="1">
    <location>
        <begin position="344"/>
        <end position="355"/>
    </location>
</feature>
<dbReference type="HOGENOM" id="CLU_006927_0_0_1"/>
<dbReference type="GeneID" id="6081800"/>
<feature type="compositionally biased region" description="Low complexity" evidence="1">
    <location>
        <begin position="58"/>
        <end position="67"/>
    </location>
</feature>
<organism evidence="3">
    <name type="scientific">Laccaria bicolor (strain S238N-H82 / ATCC MYA-4686)</name>
    <name type="common">Bicoloured deceiver</name>
    <name type="synonym">Laccaria laccata var. bicolor</name>
    <dbReference type="NCBI Taxonomy" id="486041"/>
    <lineage>
        <taxon>Eukaryota</taxon>
        <taxon>Fungi</taxon>
        <taxon>Dikarya</taxon>
        <taxon>Basidiomycota</taxon>
        <taxon>Agaricomycotina</taxon>
        <taxon>Agaricomycetes</taxon>
        <taxon>Agaricomycetidae</taxon>
        <taxon>Agaricales</taxon>
        <taxon>Agaricineae</taxon>
        <taxon>Hydnangiaceae</taxon>
        <taxon>Laccaria</taxon>
    </lineage>
</organism>
<feature type="compositionally biased region" description="Basic residues" evidence="1">
    <location>
        <begin position="106"/>
        <end position="117"/>
    </location>
</feature>
<dbReference type="InParanoid" id="B0DQE5"/>
<dbReference type="RefSeq" id="XP_001886078.1">
    <property type="nucleotide sequence ID" value="XM_001886043.1"/>
</dbReference>
<name>B0DQE5_LACBS</name>
<feature type="region of interest" description="Disordered" evidence="1">
    <location>
        <begin position="334"/>
        <end position="355"/>
    </location>
</feature>
<dbReference type="AlphaFoldDB" id="B0DQE5"/>
<feature type="region of interest" description="Disordered" evidence="1">
    <location>
        <begin position="44"/>
        <end position="200"/>
    </location>
</feature>
<reference evidence="2 3" key="1">
    <citation type="journal article" date="2008" name="Nature">
        <title>The genome of Laccaria bicolor provides insights into mycorrhizal symbiosis.</title>
        <authorList>
            <person name="Martin F."/>
            <person name="Aerts A."/>
            <person name="Ahren D."/>
            <person name="Brun A."/>
            <person name="Danchin E.G.J."/>
            <person name="Duchaussoy F."/>
            <person name="Gibon J."/>
            <person name="Kohler A."/>
            <person name="Lindquist E."/>
            <person name="Pereda V."/>
            <person name="Salamov A."/>
            <person name="Shapiro H.J."/>
            <person name="Wuyts J."/>
            <person name="Blaudez D."/>
            <person name="Buee M."/>
            <person name="Brokstein P."/>
            <person name="Canbaeck B."/>
            <person name="Cohen D."/>
            <person name="Courty P.E."/>
            <person name="Coutinho P.M."/>
            <person name="Delaruelle C."/>
            <person name="Detter J.C."/>
            <person name="Deveau A."/>
            <person name="DiFazio S."/>
            <person name="Duplessis S."/>
            <person name="Fraissinet-Tachet L."/>
            <person name="Lucic E."/>
            <person name="Frey-Klett P."/>
            <person name="Fourrey C."/>
            <person name="Feussner I."/>
            <person name="Gay G."/>
            <person name="Grimwood J."/>
            <person name="Hoegger P.J."/>
            <person name="Jain P."/>
            <person name="Kilaru S."/>
            <person name="Labbe J."/>
            <person name="Lin Y.C."/>
            <person name="Legue V."/>
            <person name="Le Tacon F."/>
            <person name="Marmeisse R."/>
            <person name="Melayah D."/>
            <person name="Montanini B."/>
            <person name="Muratet M."/>
            <person name="Nehls U."/>
            <person name="Niculita-Hirzel H."/>
            <person name="Oudot-Le Secq M.P."/>
            <person name="Peter M."/>
            <person name="Quesneville H."/>
            <person name="Rajashekar B."/>
            <person name="Reich M."/>
            <person name="Rouhier N."/>
            <person name="Schmutz J."/>
            <person name="Yin T."/>
            <person name="Chalot M."/>
            <person name="Henrissat B."/>
            <person name="Kuees U."/>
            <person name="Lucas S."/>
            <person name="Van de Peer Y."/>
            <person name="Podila G.K."/>
            <person name="Polle A."/>
            <person name="Pukkila P.J."/>
            <person name="Richardson P.M."/>
            <person name="Rouze P."/>
            <person name="Sanders I.R."/>
            <person name="Stajich J.E."/>
            <person name="Tunlid A."/>
            <person name="Tuskan G."/>
            <person name="Grigoriev I.V."/>
        </authorList>
    </citation>
    <scope>NUCLEOTIDE SEQUENCE [LARGE SCALE GENOMIC DNA]</scope>
    <source>
        <strain evidence="3">S238N-H82 / ATCC MYA-4686</strain>
    </source>
</reference>
<dbReference type="Proteomes" id="UP000001194">
    <property type="component" value="Unassembled WGS sequence"/>
</dbReference>
<dbReference type="EMBL" id="DS547125">
    <property type="protein sequence ID" value="EDR03282.1"/>
    <property type="molecule type" value="Genomic_DNA"/>
</dbReference>
<evidence type="ECO:0000313" key="2">
    <source>
        <dbReference type="EMBL" id="EDR03282.1"/>
    </source>
</evidence>
<evidence type="ECO:0000313" key="3">
    <source>
        <dbReference type="Proteomes" id="UP000001194"/>
    </source>
</evidence>
<feature type="compositionally biased region" description="Low complexity" evidence="1">
    <location>
        <begin position="76"/>
        <end position="85"/>
    </location>
</feature>
<feature type="compositionally biased region" description="Basic residues" evidence="1">
    <location>
        <begin position="334"/>
        <end position="343"/>
    </location>
</feature>
<proteinExistence type="predicted"/>
<evidence type="ECO:0000256" key="1">
    <source>
        <dbReference type="SAM" id="MobiDB-lite"/>
    </source>
</evidence>
<dbReference type="KEGG" id="lbc:LACBIDRAFT_331741"/>
<keyword evidence="3" id="KW-1185">Reference proteome</keyword>
<sequence length="794" mass="86671">MWYNTAQWLNHPWILAYTEMARAGPSVDWTKMFSIPQPTTPTFFMEGYAGPSPPLPPSSTDSLLPVTVPTPPLPVPTASSSLLAPTKPTRQAKSTDPVPAAETKSKSKTKSGRRKPKAGSSAQPQSEVTPNNTAAPVQSKKRKGDSIEARPKKTRVVSAEFINSSSDEETLKPKSESLRPVGGEAKAVKPKSQPHFSRMTPSAGFSLIQRPKLDPDASPPKTAMAALRQAKTAKRLANQNAAIAKGNYQLADIPCEACSKRQDRDIVPCAIHSPPQQGSCFTCSMGKTTCTYAVTKKKDTDSEVEDEIQKGLQDLETATVSRGDAQVKIVRKKARSKKPQVKKVKPDVKEKGKEDVEMAAVGHDVEHAIDVDMEVGLTMGKGKSEGGIDIEMAEVKHEETEVGAIPKADKDVGRVTPTIIIEPPTPHTSAIFKSTETEVGTNTDKGKGREIGPPATDLQQKLRDQQAQVSVMESSTPTMREYLAFVVQKQDIDASALLPPAVDSPVTLSQRLLALEEITRCIQDQDLASRPLSEKIASLETSVWFQEEKITGATRRMDRIEESAHMHWKETQEDLQLEAEVREAVKTLENKWETTPAALQESLTQGFEKLASRIETAELMLHDLTKSVTTISELNQSSLESLIIQFLGNKEKKHTGINTDHSVSPDRGQKSQQVQVSPTLGVVLPNPVSTDHAQVSPTLAVFLPPASESPAVLLLVPNPIPPTRASSPGPYIGGNRKSPRLQKLEPTLQTPAQTWRLFQAAECGCLSQTRSNMVMDPVNCMTEYWTMTGKEKPR</sequence>
<accession>B0DQE5</accession>
<protein>
    <submittedName>
        <fullName evidence="2">Predicted protein</fullName>
    </submittedName>
</protein>